<organism evidence="1">
    <name type="scientific">marine metagenome</name>
    <dbReference type="NCBI Taxonomy" id="408172"/>
    <lineage>
        <taxon>unclassified sequences</taxon>
        <taxon>metagenomes</taxon>
        <taxon>ecological metagenomes</taxon>
    </lineage>
</organism>
<name>A0A382SC91_9ZZZZ</name>
<proteinExistence type="predicted"/>
<reference evidence="1" key="1">
    <citation type="submission" date="2018-05" db="EMBL/GenBank/DDBJ databases">
        <authorList>
            <person name="Lanie J.A."/>
            <person name="Ng W.-L."/>
            <person name="Kazmierczak K.M."/>
            <person name="Andrzejewski T.M."/>
            <person name="Davidsen T.M."/>
            <person name="Wayne K.J."/>
            <person name="Tettelin H."/>
            <person name="Glass J.I."/>
            <person name="Rusch D."/>
            <person name="Podicherti R."/>
            <person name="Tsui H.-C.T."/>
            <person name="Winkler M.E."/>
        </authorList>
    </citation>
    <scope>NUCLEOTIDE SEQUENCE</scope>
</reference>
<sequence>MYDLNHLAKHLQSASLKKKDATFIHLHEND</sequence>
<accession>A0A382SC91</accession>
<evidence type="ECO:0000313" key="1">
    <source>
        <dbReference type="EMBL" id="SVD07486.1"/>
    </source>
</evidence>
<feature type="non-terminal residue" evidence="1">
    <location>
        <position position="30"/>
    </location>
</feature>
<protein>
    <submittedName>
        <fullName evidence="1">Uncharacterized protein</fullName>
    </submittedName>
</protein>
<gene>
    <name evidence="1" type="ORF">METZ01_LOCUS360340</name>
</gene>
<dbReference type="EMBL" id="UINC01128003">
    <property type="protein sequence ID" value="SVD07486.1"/>
    <property type="molecule type" value="Genomic_DNA"/>
</dbReference>
<dbReference type="AlphaFoldDB" id="A0A382SC91"/>